<dbReference type="RefSeq" id="WP_345417790.1">
    <property type="nucleotide sequence ID" value="NZ_BAABGT010000033.1"/>
</dbReference>
<dbReference type="InterPro" id="IPR009057">
    <property type="entry name" value="Homeodomain-like_sf"/>
</dbReference>
<evidence type="ECO:0000256" key="2">
    <source>
        <dbReference type="ARBA" id="ARBA00023125"/>
    </source>
</evidence>
<evidence type="ECO:0000256" key="4">
    <source>
        <dbReference type="PROSITE-ProRule" id="PRU00335"/>
    </source>
</evidence>
<gene>
    <name evidence="6" type="ORF">GCM10023175_30160</name>
</gene>
<dbReference type="Gene3D" id="1.10.357.10">
    <property type="entry name" value="Tetracycline Repressor, domain 2"/>
    <property type="match status" value="1"/>
</dbReference>
<evidence type="ECO:0000259" key="5">
    <source>
        <dbReference type="PROSITE" id="PS50977"/>
    </source>
</evidence>
<feature type="domain" description="HTH tetR-type" evidence="5">
    <location>
        <begin position="9"/>
        <end position="69"/>
    </location>
</feature>
<dbReference type="PRINTS" id="PR00455">
    <property type="entry name" value="HTHTETR"/>
</dbReference>
<keyword evidence="2 4" id="KW-0238">DNA-binding</keyword>
<dbReference type="PROSITE" id="PS50977">
    <property type="entry name" value="HTH_TETR_2"/>
    <property type="match status" value="1"/>
</dbReference>
<feature type="DNA-binding region" description="H-T-H motif" evidence="4">
    <location>
        <begin position="32"/>
        <end position="51"/>
    </location>
</feature>
<keyword evidence="1" id="KW-0805">Transcription regulation</keyword>
<organism evidence="6 7">
    <name type="scientific">Pseudonocardia xishanensis</name>
    <dbReference type="NCBI Taxonomy" id="630995"/>
    <lineage>
        <taxon>Bacteria</taxon>
        <taxon>Bacillati</taxon>
        <taxon>Actinomycetota</taxon>
        <taxon>Actinomycetes</taxon>
        <taxon>Pseudonocardiales</taxon>
        <taxon>Pseudonocardiaceae</taxon>
        <taxon>Pseudonocardia</taxon>
    </lineage>
</organism>
<dbReference type="Proteomes" id="UP001501598">
    <property type="component" value="Unassembled WGS sequence"/>
</dbReference>
<dbReference type="PANTHER" id="PTHR30055:SF234">
    <property type="entry name" value="HTH-TYPE TRANSCRIPTIONAL REGULATOR BETI"/>
    <property type="match status" value="1"/>
</dbReference>
<proteinExistence type="predicted"/>
<dbReference type="InterPro" id="IPR050109">
    <property type="entry name" value="HTH-type_TetR-like_transc_reg"/>
</dbReference>
<keyword evidence="7" id="KW-1185">Reference proteome</keyword>
<keyword evidence="3" id="KW-0804">Transcription</keyword>
<sequence length="186" mass="20411">MTVADERRTDTRSQIREVALALFAEQGYDKTSLREIAERLGITKAAVYYHYKTKEEILSSLFDEVGAGIDAIVEWVGTQPPGSTTRIEALRRYQELFTGESAGQLIRFVQESQASFKDLAVGADMKKRFAAVARALTPESASAEDHLRLRLSLIAIHLGAFHTEGIDGSAAERAAAALTIAQDLVR</sequence>
<name>A0ABP8RU78_9PSEU</name>
<reference evidence="7" key="1">
    <citation type="journal article" date="2019" name="Int. J. Syst. Evol. Microbiol.">
        <title>The Global Catalogue of Microorganisms (GCM) 10K type strain sequencing project: providing services to taxonomists for standard genome sequencing and annotation.</title>
        <authorList>
            <consortium name="The Broad Institute Genomics Platform"/>
            <consortium name="The Broad Institute Genome Sequencing Center for Infectious Disease"/>
            <person name="Wu L."/>
            <person name="Ma J."/>
        </authorList>
    </citation>
    <scope>NUCLEOTIDE SEQUENCE [LARGE SCALE GENOMIC DNA]</scope>
    <source>
        <strain evidence="7">JCM 17906</strain>
    </source>
</reference>
<accession>A0ABP8RU78</accession>
<dbReference type="SUPFAM" id="SSF46689">
    <property type="entry name" value="Homeodomain-like"/>
    <property type="match status" value="1"/>
</dbReference>
<dbReference type="Pfam" id="PF00440">
    <property type="entry name" value="TetR_N"/>
    <property type="match status" value="1"/>
</dbReference>
<dbReference type="InterPro" id="IPR001647">
    <property type="entry name" value="HTH_TetR"/>
</dbReference>
<evidence type="ECO:0000256" key="1">
    <source>
        <dbReference type="ARBA" id="ARBA00023015"/>
    </source>
</evidence>
<dbReference type="EMBL" id="BAABGT010000033">
    <property type="protein sequence ID" value="GAA4546913.1"/>
    <property type="molecule type" value="Genomic_DNA"/>
</dbReference>
<evidence type="ECO:0000313" key="7">
    <source>
        <dbReference type="Proteomes" id="UP001501598"/>
    </source>
</evidence>
<evidence type="ECO:0000313" key="6">
    <source>
        <dbReference type="EMBL" id="GAA4546913.1"/>
    </source>
</evidence>
<evidence type="ECO:0000256" key="3">
    <source>
        <dbReference type="ARBA" id="ARBA00023163"/>
    </source>
</evidence>
<dbReference type="PANTHER" id="PTHR30055">
    <property type="entry name" value="HTH-TYPE TRANSCRIPTIONAL REGULATOR RUTR"/>
    <property type="match status" value="1"/>
</dbReference>
<comment type="caution">
    <text evidence="6">The sequence shown here is derived from an EMBL/GenBank/DDBJ whole genome shotgun (WGS) entry which is preliminary data.</text>
</comment>
<protein>
    <submittedName>
        <fullName evidence="6">TetR family transcriptional regulator</fullName>
    </submittedName>
</protein>